<accession>A0A498HQ74</accession>
<keyword evidence="2" id="KW-1185">Reference proteome</keyword>
<evidence type="ECO:0000313" key="2">
    <source>
        <dbReference type="Proteomes" id="UP000290289"/>
    </source>
</evidence>
<dbReference type="AlphaFoldDB" id="A0A498HQ74"/>
<name>A0A498HQ74_MALDO</name>
<organism evidence="1 2">
    <name type="scientific">Malus domestica</name>
    <name type="common">Apple</name>
    <name type="synonym">Pyrus malus</name>
    <dbReference type="NCBI Taxonomy" id="3750"/>
    <lineage>
        <taxon>Eukaryota</taxon>
        <taxon>Viridiplantae</taxon>
        <taxon>Streptophyta</taxon>
        <taxon>Embryophyta</taxon>
        <taxon>Tracheophyta</taxon>
        <taxon>Spermatophyta</taxon>
        <taxon>Magnoliopsida</taxon>
        <taxon>eudicotyledons</taxon>
        <taxon>Gunneridae</taxon>
        <taxon>Pentapetalae</taxon>
        <taxon>rosids</taxon>
        <taxon>fabids</taxon>
        <taxon>Rosales</taxon>
        <taxon>Rosaceae</taxon>
        <taxon>Amygdaloideae</taxon>
        <taxon>Maleae</taxon>
        <taxon>Malus</taxon>
    </lineage>
</organism>
<protein>
    <recommendedName>
        <fullName evidence="3">Serine-threonine/tyrosine-protein kinase catalytic domain-containing protein</fullName>
    </recommendedName>
</protein>
<dbReference type="EMBL" id="RDQH01000342">
    <property type="protein sequence ID" value="RXH71567.1"/>
    <property type="molecule type" value="Genomic_DNA"/>
</dbReference>
<evidence type="ECO:0008006" key="3">
    <source>
        <dbReference type="Google" id="ProtNLM"/>
    </source>
</evidence>
<sequence>MVMCGVEEKVKERAYKMVNVALWCSQYRHESRPSISVLALRTPNVPVYDSSLARNGTSALDSDSSQTVTGYNNVRATSVMWKYNIEITST</sequence>
<proteinExistence type="predicted"/>
<dbReference type="Proteomes" id="UP000290289">
    <property type="component" value="Chromosome 16"/>
</dbReference>
<comment type="caution">
    <text evidence="1">The sequence shown here is derived from an EMBL/GenBank/DDBJ whole genome shotgun (WGS) entry which is preliminary data.</text>
</comment>
<reference evidence="1 2" key="1">
    <citation type="submission" date="2018-10" db="EMBL/GenBank/DDBJ databases">
        <title>A high-quality apple genome assembly.</title>
        <authorList>
            <person name="Hu J."/>
        </authorList>
    </citation>
    <scope>NUCLEOTIDE SEQUENCE [LARGE SCALE GENOMIC DNA]</scope>
    <source>
        <strain evidence="2">cv. HFTH1</strain>
        <tissue evidence="1">Young leaf</tissue>
    </source>
</reference>
<evidence type="ECO:0000313" key="1">
    <source>
        <dbReference type="EMBL" id="RXH71567.1"/>
    </source>
</evidence>
<gene>
    <name evidence="1" type="ORF">DVH24_018922</name>
</gene>